<dbReference type="Proteomes" id="UP001501243">
    <property type="component" value="Unassembled WGS sequence"/>
</dbReference>
<name>A0ABP8Q815_9BACT</name>
<comment type="caution">
    <text evidence="1">The sequence shown here is derived from an EMBL/GenBank/DDBJ whole genome shotgun (WGS) entry which is preliminary data.</text>
</comment>
<sequence>MLDKLQPGRALRMLAALFPPVAESDFQAVLAILPVDMAEQLSVKGQNVRLITIAWRGSSLVLPYRVYLPEPATEQVSGLTSGQRQVLHCLYLRHHNGYVRQRHLEALFALGAGEPADFTTPFTFSLLGEYVQEILEVLTQHLTPALEASYVQLIRENPLYWQQTQGRVASYWDCYYRIRKRGAPRFRHYVGARLLARLQQACRLAAEK</sequence>
<gene>
    <name evidence="1" type="ORF">GCM10023172_16900</name>
</gene>
<accession>A0ABP8Q815</accession>
<reference evidence="2" key="1">
    <citation type="journal article" date="2019" name="Int. J. Syst. Evol. Microbiol.">
        <title>The Global Catalogue of Microorganisms (GCM) 10K type strain sequencing project: providing services to taxonomists for standard genome sequencing and annotation.</title>
        <authorList>
            <consortium name="The Broad Institute Genomics Platform"/>
            <consortium name="The Broad Institute Genome Sequencing Center for Infectious Disease"/>
            <person name="Wu L."/>
            <person name="Ma J."/>
        </authorList>
    </citation>
    <scope>NUCLEOTIDE SEQUENCE [LARGE SCALE GENOMIC DNA]</scope>
    <source>
        <strain evidence="2">JCM 17841</strain>
    </source>
</reference>
<evidence type="ECO:0000313" key="1">
    <source>
        <dbReference type="EMBL" id="GAA4498974.1"/>
    </source>
</evidence>
<proteinExistence type="predicted"/>
<evidence type="ECO:0000313" key="2">
    <source>
        <dbReference type="Proteomes" id="UP001501243"/>
    </source>
</evidence>
<keyword evidence="2" id="KW-1185">Reference proteome</keyword>
<dbReference type="RefSeq" id="WP_208130637.1">
    <property type="nucleotide sequence ID" value="NZ_BAABGQ010000005.1"/>
</dbReference>
<protein>
    <submittedName>
        <fullName evidence="1">Uncharacterized protein</fullName>
    </submittedName>
</protein>
<organism evidence="1 2">
    <name type="scientific">Hymenobacter ginsengisoli</name>
    <dbReference type="NCBI Taxonomy" id="1051626"/>
    <lineage>
        <taxon>Bacteria</taxon>
        <taxon>Pseudomonadati</taxon>
        <taxon>Bacteroidota</taxon>
        <taxon>Cytophagia</taxon>
        <taxon>Cytophagales</taxon>
        <taxon>Hymenobacteraceae</taxon>
        <taxon>Hymenobacter</taxon>
    </lineage>
</organism>
<dbReference type="EMBL" id="BAABGQ010000005">
    <property type="protein sequence ID" value="GAA4498974.1"/>
    <property type="molecule type" value="Genomic_DNA"/>
</dbReference>